<dbReference type="GO" id="GO:0003824">
    <property type="term" value="F:catalytic activity"/>
    <property type="evidence" value="ECO:0007669"/>
    <property type="project" value="InterPro"/>
</dbReference>
<dbReference type="Gene3D" id="3.30.428.10">
    <property type="entry name" value="HIT-like"/>
    <property type="match status" value="1"/>
</dbReference>
<feature type="binding site" evidence="3">
    <location>
        <position position="53"/>
    </location>
    <ligand>
        <name>substrate</name>
    </ligand>
</feature>
<name>A0A8J6Y0L1_9BACT</name>
<sequence length="169" mass="19103">MVETLFAPWRLEYVSTADKRDRNECIFCDAFASADDPSTLTLRRDRRSFSLLNLYPYTTGHAMVAPIQHCSDLSDIDEVTLTEMMRTAQDLMVAMREEYHPHGFNVGFNIGEAAGAGIEEHIHLHVVPRWRGDNNMMTVVGGTRVIPEDIGRTFERMSAALKDAGEQRV</sequence>
<evidence type="ECO:0000256" key="4">
    <source>
        <dbReference type="PROSITE-ProRule" id="PRU00464"/>
    </source>
</evidence>
<evidence type="ECO:0000256" key="2">
    <source>
        <dbReference type="PIRSR" id="PIRSR639383-1"/>
    </source>
</evidence>
<proteinExistence type="predicted"/>
<feature type="active site" description="Tele-AMP-histidine intermediate" evidence="2">
    <location>
        <position position="123"/>
    </location>
</feature>
<dbReference type="Pfam" id="PF01230">
    <property type="entry name" value="HIT"/>
    <property type="match status" value="1"/>
</dbReference>
<dbReference type="CDD" id="cd01275">
    <property type="entry name" value="FHIT"/>
    <property type="match status" value="1"/>
</dbReference>
<feature type="binding site" evidence="3">
    <location>
        <position position="125"/>
    </location>
    <ligand>
        <name>substrate</name>
    </ligand>
</feature>
<dbReference type="EMBL" id="JACXWA010000121">
    <property type="protein sequence ID" value="MBD3871208.1"/>
    <property type="molecule type" value="Genomic_DNA"/>
</dbReference>
<dbReference type="InterPro" id="IPR011146">
    <property type="entry name" value="HIT-like"/>
</dbReference>
<evidence type="ECO:0000256" key="1">
    <source>
        <dbReference type="ARBA" id="ARBA00022741"/>
    </source>
</evidence>
<comment type="caution">
    <text evidence="6">The sequence shown here is derived from an EMBL/GenBank/DDBJ whole genome shotgun (WGS) entry which is preliminary data.</text>
</comment>
<dbReference type="AlphaFoldDB" id="A0A8J6Y0L1"/>
<feature type="short sequence motif" description="Histidine triad motif" evidence="4">
    <location>
        <begin position="121"/>
        <end position="125"/>
    </location>
</feature>
<keyword evidence="1" id="KW-0547">Nucleotide-binding</keyword>
<dbReference type="PANTHER" id="PTHR42997">
    <property type="entry name" value="HIT FAMILY HYDROLASE"/>
    <property type="match status" value="1"/>
</dbReference>
<evidence type="ECO:0000256" key="3">
    <source>
        <dbReference type="PIRSR" id="PIRSR639383-2"/>
    </source>
</evidence>
<feature type="domain" description="HIT" evidence="5">
    <location>
        <begin position="26"/>
        <end position="136"/>
    </location>
</feature>
<protein>
    <submittedName>
        <fullName evidence="6">HIT domain-containing protein</fullName>
    </submittedName>
</protein>
<evidence type="ECO:0000259" key="5">
    <source>
        <dbReference type="PROSITE" id="PS51084"/>
    </source>
</evidence>
<gene>
    <name evidence="6" type="ORF">IFJ97_07615</name>
</gene>
<dbReference type="PROSITE" id="PS51084">
    <property type="entry name" value="HIT_2"/>
    <property type="match status" value="1"/>
</dbReference>
<evidence type="ECO:0000313" key="6">
    <source>
        <dbReference type="EMBL" id="MBD3871208.1"/>
    </source>
</evidence>
<reference evidence="6 7" key="1">
    <citation type="submission" date="2020-08" db="EMBL/GenBank/DDBJ databases">
        <title>Acidobacteriota in marine sediments use diverse sulfur dissimilation pathways.</title>
        <authorList>
            <person name="Wasmund K."/>
        </authorList>
    </citation>
    <scope>NUCLEOTIDE SEQUENCE [LARGE SCALE GENOMIC DNA]</scope>
    <source>
        <strain evidence="6">MAG AM3-A</strain>
    </source>
</reference>
<dbReference type="GO" id="GO:0000166">
    <property type="term" value="F:nucleotide binding"/>
    <property type="evidence" value="ECO:0007669"/>
    <property type="project" value="UniProtKB-KW"/>
</dbReference>
<dbReference type="InterPro" id="IPR052908">
    <property type="entry name" value="AP-4-A_phosphorylase"/>
</dbReference>
<evidence type="ECO:0000313" key="7">
    <source>
        <dbReference type="Proteomes" id="UP000598633"/>
    </source>
</evidence>
<organism evidence="6 7">
    <name type="scientific">Candidatus Sulfomarinibacter kjeldsenii</name>
    <dbReference type="NCBI Taxonomy" id="2885994"/>
    <lineage>
        <taxon>Bacteria</taxon>
        <taxon>Pseudomonadati</taxon>
        <taxon>Acidobacteriota</taxon>
        <taxon>Thermoanaerobaculia</taxon>
        <taxon>Thermoanaerobaculales</taxon>
        <taxon>Candidatus Sulfomarinibacteraceae</taxon>
        <taxon>Candidatus Sulfomarinibacter</taxon>
    </lineage>
</organism>
<accession>A0A8J6Y0L1</accession>
<dbReference type="Proteomes" id="UP000598633">
    <property type="component" value="Unassembled WGS sequence"/>
</dbReference>
<dbReference type="PANTHER" id="PTHR42997:SF1">
    <property type="entry name" value="AP-4-A PHOSPHORYLASE"/>
    <property type="match status" value="1"/>
</dbReference>
<dbReference type="SUPFAM" id="SSF54197">
    <property type="entry name" value="HIT-like"/>
    <property type="match status" value="1"/>
</dbReference>
<dbReference type="InterPro" id="IPR036265">
    <property type="entry name" value="HIT-like_sf"/>
</dbReference>
<dbReference type="InterPro" id="IPR039383">
    <property type="entry name" value="FHIT"/>
</dbReference>